<protein>
    <recommendedName>
        <fullName evidence="4">Lipoprotein</fullName>
    </recommendedName>
</protein>
<accession>A0A9D2ADN3</accession>
<dbReference type="AlphaFoldDB" id="A0A9D2ADN3"/>
<feature type="signal peptide" evidence="1">
    <location>
        <begin position="1"/>
        <end position="22"/>
    </location>
</feature>
<evidence type="ECO:0000313" key="3">
    <source>
        <dbReference type="Proteomes" id="UP000824193"/>
    </source>
</evidence>
<evidence type="ECO:0000256" key="1">
    <source>
        <dbReference type="SAM" id="SignalP"/>
    </source>
</evidence>
<feature type="chain" id="PRO_5039703937" description="Lipoprotein" evidence="1">
    <location>
        <begin position="23"/>
        <end position="164"/>
    </location>
</feature>
<organism evidence="2 3">
    <name type="scientific">Candidatus Allofournierella pullicola</name>
    <dbReference type="NCBI Taxonomy" id="2838596"/>
    <lineage>
        <taxon>Bacteria</taxon>
        <taxon>Bacillati</taxon>
        <taxon>Bacillota</taxon>
        <taxon>Clostridia</taxon>
        <taxon>Eubacteriales</taxon>
        <taxon>Oscillospiraceae</taxon>
        <taxon>Allofournierella</taxon>
    </lineage>
</organism>
<evidence type="ECO:0000313" key="2">
    <source>
        <dbReference type="EMBL" id="HIX05052.1"/>
    </source>
</evidence>
<reference evidence="2" key="2">
    <citation type="submission" date="2021-04" db="EMBL/GenBank/DDBJ databases">
        <authorList>
            <person name="Gilroy R."/>
        </authorList>
    </citation>
    <scope>NUCLEOTIDE SEQUENCE</scope>
    <source>
        <strain evidence="2">2239</strain>
    </source>
</reference>
<dbReference type="EMBL" id="DXFW01000008">
    <property type="protein sequence ID" value="HIX05052.1"/>
    <property type="molecule type" value="Genomic_DNA"/>
</dbReference>
<name>A0A9D2ADN3_9FIRM</name>
<dbReference type="PROSITE" id="PS51257">
    <property type="entry name" value="PROKAR_LIPOPROTEIN"/>
    <property type="match status" value="1"/>
</dbReference>
<comment type="caution">
    <text evidence="2">The sequence shown here is derived from an EMBL/GenBank/DDBJ whole genome shotgun (WGS) entry which is preliminary data.</text>
</comment>
<evidence type="ECO:0008006" key="4">
    <source>
        <dbReference type="Google" id="ProtNLM"/>
    </source>
</evidence>
<dbReference type="Proteomes" id="UP000824193">
    <property type="component" value="Unassembled WGS sequence"/>
</dbReference>
<sequence>MKRTAALLICLALTALALGGCAAEKEEKAVEKGLGLELSGVTHISAYDSHGGFNGDGVSFIALTFVEGGLEQQLAADPAWQSLPADETAQALMWGVEDEAGSTGPLLTGSDGQPLVPAVQAGYYRLIDRHSDTQTPILERGSFNFTVGVYDADARILYYCELDT</sequence>
<proteinExistence type="predicted"/>
<keyword evidence="1" id="KW-0732">Signal</keyword>
<reference evidence="2" key="1">
    <citation type="journal article" date="2021" name="PeerJ">
        <title>Extensive microbial diversity within the chicken gut microbiome revealed by metagenomics and culture.</title>
        <authorList>
            <person name="Gilroy R."/>
            <person name="Ravi A."/>
            <person name="Getino M."/>
            <person name="Pursley I."/>
            <person name="Horton D.L."/>
            <person name="Alikhan N.F."/>
            <person name="Baker D."/>
            <person name="Gharbi K."/>
            <person name="Hall N."/>
            <person name="Watson M."/>
            <person name="Adriaenssens E.M."/>
            <person name="Foster-Nyarko E."/>
            <person name="Jarju S."/>
            <person name="Secka A."/>
            <person name="Antonio M."/>
            <person name="Oren A."/>
            <person name="Chaudhuri R.R."/>
            <person name="La Ragione R."/>
            <person name="Hildebrand F."/>
            <person name="Pallen M.J."/>
        </authorList>
    </citation>
    <scope>NUCLEOTIDE SEQUENCE</scope>
    <source>
        <strain evidence="2">2239</strain>
    </source>
</reference>
<gene>
    <name evidence="2" type="ORF">H9865_02920</name>
</gene>